<evidence type="ECO:0000256" key="1">
    <source>
        <dbReference type="SAM" id="MobiDB-lite"/>
    </source>
</evidence>
<reference evidence="2" key="1">
    <citation type="submission" date="2021-06" db="EMBL/GenBank/DDBJ databases">
        <title>Comparative genomics, transcriptomics and evolutionary studies reveal genomic signatures of adaptation to plant cell wall in hemibiotrophic fungi.</title>
        <authorList>
            <consortium name="DOE Joint Genome Institute"/>
            <person name="Baroncelli R."/>
            <person name="Diaz J.F."/>
            <person name="Benocci T."/>
            <person name="Peng M."/>
            <person name="Battaglia E."/>
            <person name="Haridas S."/>
            <person name="Andreopoulos W."/>
            <person name="Labutti K."/>
            <person name="Pangilinan J."/>
            <person name="Floch G.L."/>
            <person name="Makela M.R."/>
            <person name="Henrissat B."/>
            <person name="Grigoriev I.V."/>
            <person name="Crouch J.A."/>
            <person name="De Vries R.P."/>
            <person name="Sukno S.A."/>
            <person name="Thon M.R."/>
        </authorList>
    </citation>
    <scope>NUCLEOTIDE SEQUENCE</scope>
    <source>
        <strain evidence="2">CBS 125086</strain>
    </source>
</reference>
<dbReference type="EMBL" id="JAHLJV010000130">
    <property type="protein sequence ID" value="KAK1569554.1"/>
    <property type="molecule type" value="Genomic_DNA"/>
</dbReference>
<proteinExistence type="predicted"/>
<feature type="region of interest" description="Disordered" evidence="1">
    <location>
        <begin position="35"/>
        <end position="57"/>
    </location>
</feature>
<gene>
    <name evidence="2" type="ORF">LY79DRAFT_674588</name>
</gene>
<name>A0AAD8UZ86_9PEZI</name>
<dbReference type="GeneID" id="85448568"/>
<organism evidence="2 3">
    <name type="scientific">Colletotrichum navitas</name>
    <dbReference type="NCBI Taxonomy" id="681940"/>
    <lineage>
        <taxon>Eukaryota</taxon>
        <taxon>Fungi</taxon>
        <taxon>Dikarya</taxon>
        <taxon>Ascomycota</taxon>
        <taxon>Pezizomycotina</taxon>
        <taxon>Sordariomycetes</taxon>
        <taxon>Hypocreomycetidae</taxon>
        <taxon>Glomerellales</taxon>
        <taxon>Glomerellaceae</taxon>
        <taxon>Colletotrichum</taxon>
        <taxon>Colletotrichum graminicola species complex</taxon>
    </lineage>
</organism>
<protein>
    <submittedName>
        <fullName evidence="2">Uncharacterized protein</fullName>
    </submittedName>
</protein>
<dbReference type="RefSeq" id="XP_060407783.1">
    <property type="nucleotide sequence ID" value="XM_060564328.1"/>
</dbReference>
<keyword evidence="3" id="KW-1185">Reference proteome</keyword>
<sequence length="221" mass="23241">MSSSNRQLVRQLLVAATVGAVLASILLTAFARQPSPATVSSSGGGGGGGRGGILPQQERPSTVKICNALHALREMHPESPSLVLSPLELLSLSTTDVALRDAGKASSAKAGSQANRALRAAILKSGNHVREPLWARCAWNKKKNKGGGVDGGGSDDCADGLAQRTIRASYVVSDMLLDNAARVEFLTKLQPKLGENGAVTLKHRLEAVDRFCAHAWKSRGW</sequence>
<dbReference type="AlphaFoldDB" id="A0AAD8UZ86"/>
<dbReference type="Proteomes" id="UP001230504">
    <property type="component" value="Unassembled WGS sequence"/>
</dbReference>
<evidence type="ECO:0000313" key="3">
    <source>
        <dbReference type="Proteomes" id="UP001230504"/>
    </source>
</evidence>
<feature type="compositionally biased region" description="Gly residues" evidence="1">
    <location>
        <begin position="42"/>
        <end position="52"/>
    </location>
</feature>
<accession>A0AAD8UZ86</accession>
<comment type="caution">
    <text evidence="2">The sequence shown here is derived from an EMBL/GenBank/DDBJ whole genome shotgun (WGS) entry which is preliminary data.</text>
</comment>
<evidence type="ECO:0000313" key="2">
    <source>
        <dbReference type="EMBL" id="KAK1569554.1"/>
    </source>
</evidence>